<dbReference type="GO" id="GO:0004519">
    <property type="term" value="F:endonuclease activity"/>
    <property type="evidence" value="ECO:0007669"/>
    <property type="project" value="UniProtKB-KW"/>
</dbReference>
<sequence>MSWAQEVTLAELAEGGLFSDGDWVESKDQDASGDVRLTQLADVGVGEFRDRSDRWMRRDQAHRLRCTFLEGDDVLIARMPDPIGRSCLVPSSVGSAVTVVDVAILRLARRDANPRYVMWALNSPRFHSKVVALQSGTTRKRISRKNLASLTIPLPTLDEQNRIVDLLEDHLSRLDAAESSLRLAMQKADAMTTASLDRQTTAGSRAWRDTTIGAMAELVEYGSSAKCAGQAADSDVPVLRMGNIQNGKINWTGLKYLPAGHAEFPKLLLQSGDLVFNRTNSAELVGKSAVFEDTRAASFASYLIRVRFGQEVNPAWANMVINSPAGRRYVKSVASQQVGQANVNGTKLKAFPLPLPPLDEQCRRVRAHDEVVVSRERLHHQIADLVVRAAGLRRALLAAAFTGRLTNSAEGLLEELESV</sequence>
<keyword evidence="5" id="KW-0378">Hydrolase</keyword>
<keyword evidence="5" id="KW-0540">Nuclease</keyword>
<evidence type="ECO:0000256" key="1">
    <source>
        <dbReference type="ARBA" id="ARBA00010923"/>
    </source>
</evidence>
<keyword evidence="2" id="KW-0680">Restriction system</keyword>
<evidence type="ECO:0000259" key="4">
    <source>
        <dbReference type="Pfam" id="PF01420"/>
    </source>
</evidence>
<dbReference type="AlphaFoldDB" id="A0A5Q5BN80"/>
<evidence type="ECO:0000313" key="5">
    <source>
        <dbReference type="EMBL" id="ABG09883.1"/>
    </source>
</evidence>
<dbReference type="EMBL" id="CP000384">
    <property type="protein sequence ID" value="ABG09883.1"/>
    <property type="molecule type" value="Genomic_DNA"/>
</dbReference>
<organism evidence="5">
    <name type="scientific">Mycobacterium sp. (strain MCS)</name>
    <dbReference type="NCBI Taxonomy" id="164756"/>
    <lineage>
        <taxon>Bacteria</taxon>
        <taxon>Bacillati</taxon>
        <taxon>Actinomycetota</taxon>
        <taxon>Actinomycetes</taxon>
        <taxon>Mycobacteriales</taxon>
        <taxon>Mycobacteriaceae</taxon>
        <taxon>Mycobacterium</taxon>
    </lineage>
</organism>
<evidence type="ECO:0000256" key="3">
    <source>
        <dbReference type="ARBA" id="ARBA00023125"/>
    </source>
</evidence>
<dbReference type="InterPro" id="IPR052021">
    <property type="entry name" value="Type-I_RS_S_subunit"/>
</dbReference>
<name>A0A5Q5BN80_MYCSS</name>
<evidence type="ECO:0000256" key="2">
    <source>
        <dbReference type="ARBA" id="ARBA00022747"/>
    </source>
</evidence>
<keyword evidence="5" id="KW-0255">Endonuclease</keyword>
<dbReference type="KEGG" id="mmc:Mmcs_3777"/>
<keyword evidence="3" id="KW-0238">DNA-binding</keyword>
<dbReference type="PANTHER" id="PTHR30408:SF12">
    <property type="entry name" value="TYPE I RESTRICTION ENZYME MJAVIII SPECIFICITY SUBUNIT"/>
    <property type="match status" value="1"/>
</dbReference>
<dbReference type="PANTHER" id="PTHR30408">
    <property type="entry name" value="TYPE-1 RESTRICTION ENZYME ECOKI SPECIFICITY PROTEIN"/>
    <property type="match status" value="1"/>
</dbReference>
<dbReference type="CDD" id="cd17524">
    <property type="entry name" value="RMtype1_S_EcoUTORF5051P-TRD2-CR2_like"/>
    <property type="match status" value="1"/>
</dbReference>
<dbReference type="GO" id="GO:0003677">
    <property type="term" value="F:DNA binding"/>
    <property type="evidence" value="ECO:0007669"/>
    <property type="project" value="UniProtKB-KW"/>
</dbReference>
<proteinExistence type="inferred from homology"/>
<reference evidence="5" key="1">
    <citation type="submission" date="2006-06" db="EMBL/GenBank/DDBJ databases">
        <title>Complete sequence of chromosome of Mycobacterium sp. MCS.</title>
        <authorList>
            <consortium name="US DOE Joint Genome Institute"/>
            <person name="Copeland A."/>
            <person name="Lucas S."/>
            <person name="Lapidus A."/>
            <person name="Barry K."/>
            <person name="Detter J.C."/>
            <person name="Glavina del Rio T."/>
            <person name="Hammon N."/>
            <person name="Israni S."/>
            <person name="Dalin E."/>
            <person name="Tice H."/>
            <person name="Pitluck S."/>
            <person name="Martinez M."/>
            <person name="Schmutz J."/>
            <person name="Larimer F."/>
            <person name="Land M."/>
            <person name="Hauser L."/>
            <person name="Kyrpides N."/>
            <person name="Kim E."/>
            <person name="Miller C.D."/>
            <person name="Hughes J.E."/>
            <person name="Anderson A.J."/>
            <person name="Sims R.C."/>
            <person name="Richardson P."/>
        </authorList>
    </citation>
    <scope>NUCLEOTIDE SEQUENCE [LARGE SCALE GENOMIC DNA]</scope>
    <source>
        <strain evidence="5">MCS</strain>
    </source>
</reference>
<dbReference type="REBASE" id="13192">
    <property type="entry name" value="S.MspMCSORF3772P"/>
</dbReference>
<dbReference type="Gene3D" id="3.90.220.20">
    <property type="entry name" value="DNA methylase specificity domains"/>
    <property type="match status" value="2"/>
</dbReference>
<comment type="similarity">
    <text evidence="1">Belongs to the type-I restriction system S methylase family.</text>
</comment>
<protein>
    <submittedName>
        <fullName evidence="5">Restriction endonuclease S subunits-like protein</fullName>
    </submittedName>
</protein>
<dbReference type="InterPro" id="IPR044946">
    <property type="entry name" value="Restrct_endonuc_typeI_TRD_sf"/>
</dbReference>
<dbReference type="SUPFAM" id="SSF116734">
    <property type="entry name" value="DNA methylase specificity domain"/>
    <property type="match status" value="2"/>
</dbReference>
<gene>
    <name evidence="5" type="ordered locus">Mmcs_3777</name>
</gene>
<accession>A0A5Q5BN80</accession>
<dbReference type="Pfam" id="PF01420">
    <property type="entry name" value="Methylase_S"/>
    <property type="match status" value="1"/>
</dbReference>
<dbReference type="InterPro" id="IPR000055">
    <property type="entry name" value="Restrct_endonuc_typeI_TRD"/>
</dbReference>
<dbReference type="GO" id="GO:0009307">
    <property type="term" value="P:DNA restriction-modification system"/>
    <property type="evidence" value="ECO:0007669"/>
    <property type="project" value="UniProtKB-KW"/>
</dbReference>
<feature type="domain" description="Type I restriction modification DNA specificity" evidence="4">
    <location>
        <begin position="133"/>
        <end position="172"/>
    </location>
</feature>